<feature type="region of interest" description="Disordered" evidence="1">
    <location>
        <begin position="1"/>
        <end position="23"/>
    </location>
</feature>
<feature type="region of interest" description="Disordered" evidence="1">
    <location>
        <begin position="137"/>
        <end position="261"/>
    </location>
</feature>
<sequence length="810" mass="86219">MDPGTGPINEPDSKRPGTVRSLDDKRETYDSCWAAPSVANLDISLTRNYREYSIRLPHVMTGYKDTAGNAHVQLLGMLGLWTEYTYTRMADTHFYRNTYANRDSQDVLGIGDVLGGGVPDTWAYEMEEVDLALTYQGEEEGEGEGVKEVEGEDSLSAGDGTTETEGDGTAVDDETPSDDTGDADTGDSDTGDNNTAGDDTGDGGTGVDETGDDATGDDATGDDATGDDTGVDDDASDDTGDDADDESEDTPSAPESGDIPIVGAVVAMATGRIDPIPTVWANQQRPRYLAFLSSSLSLCLYREDLVPKWCIDISSVMPLDDVFSLDSWKLSVSPSPDGARNERGVVVASVTARYSQQSLRPPCHVFAAFDAVSADTLWVTTTVTPEDSPVVPVLSLSLVKPASDTLGTFTPGPGLTHAHKTLGTFLSSSYVTAKPYAHGYTSRLAVSRAQHPSSISYGAAMPGSDSDTWLPAVWKKHKEGRAQLREMRYLAALEEQDSLDAVEADGQPDTIAYVSDTHLIMLDLATGGELGSFSFEQGVSVGTTSSGGVLACYLSHDDTDFNARQRDGYYAICADVSEGDGLERVEWTRVLADPGTGVFVSNYSPHTASDTDPYDLPVPVPLAHPPVFVTPSSLSHTLVVFVTPACDIYCLSEDGDFKWSAPLPGLDAVPEGADVHVSSQPLSDSTHTVVLEIGDELFVYNALSGSLLLHDQLQPADAAYGECGIDDCGSLDADNASELHGRAVFFGSLSSFKAARSMFITTGNKLTVLAFVSGASTMTDFWERLTLVLLACCITVAGFRFLAQEGQKVE</sequence>
<dbReference type="EMBL" id="BDIP01001255">
    <property type="protein sequence ID" value="GIQ83976.1"/>
    <property type="molecule type" value="Genomic_DNA"/>
</dbReference>
<feature type="compositionally biased region" description="Acidic residues" evidence="1">
    <location>
        <begin position="162"/>
        <end position="190"/>
    </location>
</feature>
<proteinExistence type="predicted"/>
<feature type="compositionally biased region" description="Basic and acidic residues" evidence="1">
    <location>
        <begin position="11"/>
        <end position="23"/>
    </location>
</feature>
<accession>A0A9K3CWL1</accession>
<evidence type="ECO:0000313" key="3">
    <source>
        <dbReference type="Proteomes" id="UP000265618"/>
    </source>
</evidence>
<dbReference type="AlphaFoldDB" id="A0A9K3CWL1"/>
<gene>
    <name evidence="2" type="ORF">KIPB_005385</name>
</gene>
<feature type="compositionally biased region" description="Acidic residues" evidence="1">
    <location>
        <begin position="209"/>
        <end position="249"/>
    </location>
</feature>
<evidence type="ECO:0000256" key="1">
    <source>
        <dbReference type="SAM" id="MobiDB-lite"/>
    </source>
</evidence>
<dbReference type="Proteomes" id="UP000265618">
    <property type="component" value="Unassembled WGS sequence"/>
</dbReference>
<protein>
    <submittedName>
        <fullName evidence="2">Uncharacterized protein</fullName>
    </submittedName>
</protein>
<keyword evidence="3" id="KW-1185">Reference proteome</keyword>
<reference evidence="2 3" key="1">
    <citation type="journal article" date="2018" name="PLoS ONE">
        <title>The draft genome of Kipferlia bialata reveals reductive genome evolution in fornicate parasites.</title>
        <authorList>
            <person name="Tanifuji G."/>
            <person name="Takabayashi S."/>
            <person name="Kume K."/>
            <person name="Takagi M."/>
            <person name="Nakayama T."/>
            <person name="Kamikawa R."/>
            <person name="Inagaki Y."/>
            <person name="Hashimoto T."/>
        </authorList>
    </citation>
    <scope>NUCLEOTIDE SEQUENCE [LARGE SCALE GENOMIC DNA]</scope>
    <source>
        <strain evidence="2">NY0173</strain>
    </source>
</reference>
<evidence type="ECO:0000313" key="2">
    <source>
        <dbReference type="EMBL" id="GIQ83976.1"/>
    </source>
</evidence>
<dbReference type="InterPro" id="IPR011047">
    <property type="entry name" value="Quinoprotein_ADH-like_sf"/>
</dbReference>
<name>A0A9K3CWL1_9EUKA</name>
<dbReference type="SUPFAM" id="SSF50998">
    <property type="entry name" value="Quinoprotein alcohol dehydrogenase-like"/>
    <property type="match status" value="1"/>
</dbReference>
<organism evidence="2 3">
    <name type="scientific">Kipferlia bialata</name>
    <dbReference type="NCBI Taxonomy" id="797122"/>
    <lineage>
        <taxon>Eukaryota</taxon>
        <taxon>Metamonada</taxon>
        <taxon>Carpediemonas-like organisms</taxon>
        <taxon>Kipferlia</taxon>
    </lineage>
</organism>
<comment type="caution">
    <text evidence="2">The sequence shown here is derived from an EMBL/GenBank/DDBJ whole genome shotgun (WGS) entry which is preliminary data.</text>
</comment>